<accession>A0ABD1ZEH7</accession>
<evidence type="ECO:0000313" key="4">
    <source>
        <dbReference type="Proteomes" id="UP001605036"/>
    </source>
</evidence>
<evidence type="ECO:0000259" key="2">
    <source>
        <dbReference type="Pfam" id="PF01789"/>
    </source>
</evidence>
<keyword evidence="4" id="KW-1185">Reference proteome</keyword>
<gene>
    <name evidence="3" type="ORF">R1flu_017956</name>
</gene>
<proteinExistence type="predicted"/>
<sequence length="325" mass="35584">MASFTCHCPCSQYSPALSRDGPGLGSFSQGRRSAAFKQLPLQAGKVQPPARLSLSCHASSKGSPQAEQEENSSVMHRREAIAMGLAAMLSTAVSSMAANADSAGATDLVQAEPTTATAVQVDEINAYSYLYSTAAATDPAPIQLKWVESRKPERYSSAAPLAPDARQRIVSERIDFKNNVVVSVSVGPPNFTLLKSTETTDWDAKDVAQSVLADKSTSRLTTGQRVAEISILNSHTEEKDGTRYWYYEYLTQKSPTVTQKGLDVYRHSVAVTAEREGYLYSLNASTLDSSWEKFSPALKQTVSSFQMLPVTDEYVPPYKDPWRFW</sequence>
<evidence type="ECO:0000256" key="1">
    <source>
        <dbReference type="SAM" id="MobiDB-lite"/>
    </source>
</evidence>
<dbReference type="PANTHER" id="PTHR31407:SF7">
    <property type="entry name" value="PSBP DOMAIN-CONTAINING PROTEIN 5, CHLOROPLASTIC"/>
    <property type="match status" value="1"/>
</dbReference>
<reference evidence="3 4" key="1">
    <citation type="submission" date="2024-09" db="EMBL/GenBank/DDBJ databases">
        <title>Chromosome-scale assembly of Riccia fluitans.</title>
        <authorList>
            <person name="Paukszto L."/>
            <person name="Sawicki J."/>
            <person name="Karawczyk K."/>
            <person name="Piernik-Szablinska J."/>
            <person name="Szczecinska M."/>
            <person name="Mazdziarz M."/>
        </authorList>
    </citation>
    <scope>NUCLEOTIDE SEQUENCE [LARGE SCALE GENOMIC DNA]</scope>
    <source>
        <strain evidence="3">Rf_01</strain>
        <tissue evidence="3">Aerial parts of the thallus</tissue>
    </source>
</reference>
<dbReference type="EMBL" id="JBHFFA010000001">
    <property type="protein sequence ID" value="KAL2649828.1"/>
    <property type="molecule type" value="Genomic_DNA"/>
</dbReference>
<dbReference type="InterPro" id="IPR002683">
    <property type="entry name" value="PsbP_C"/>
</dbReference>
<dbReference type="SUPFAM" id="SSF55724">
    <property type="entry name" value="Mog1p/PsbP-like"/>
    <property type="match status" value="1"/>
</dbReference>
<comment type="caution">
    <text evidence="3">The sequence shown here is derived from an EMBL/GenBank/DDBJ whole genome shotgun (WGS) entry which is preliminary data.</text>
</comment>
<dbReference type="Proteomes" id="UP001605036">
    <property type="component" value="Unassembled WGS sequence"/>
</dbReference>
<dbReference type="InterPro" id="IPR016123">
    <property type="entry name" value="Mog1/PsbP_a/b/a-sand"/>
</dbReference>
<protein>
    <recommendedName>
        <fullName evidence="2">PsbP C-terminal domain-containing protein</fullName>
    </recommendedName>
</protein>
<evidence type="ECO:0000313" key="3">
    <source>
        <dbReference type="EMBL" id="KAL2649828.1"/>
    </source>
</evidence>
<organism evidence="3 4">
    <name type="scientific">Riccia fluitans</name>
    <dbReference type="NCBI Taxonomy" id="41844"/>
    <lineage>
        <taxon>Eukaryota</taxon>
        <taxon>Viridiplantae</taxon>
        <taxon>Streptophyta</taxon>
        <taxon>Embryophyta</taxon>
        <taxon>Marchantiophyta</taxon>
        <taxon>Marchantiopsida</taxon>
        <taxon>Marchantiidae</taxon>
        <taxon>Marchantiales</taxon>
        <taxon>Ricciaceae</taxon>
        <taxon>Riccia</taxon>
    </lineage>
</organism>
<feature type="domain" description="PsbP C-terminal" evidence="2">
    <location>
        <begin position="170"/>
        <end position="306"/>
    </location>
</feature>
<dbReference type="AlphaFoldDB" id="A0ABD1ZEH7"/>
<dbReference type="Pfam" id="PF01789">
    <property type="entry name" value="PsbP"/>
    <property type="match status" value="1"/>
</dbReference>
<feature type="region of interest" description="Disordered" evidence="1">
    <location>
        <begin position="55"/>
        <end position="74"/>
    </location>
</feature>
<dbReference type="PANTHER" id="PTHR31407">
    <property type="match status" value="1"/>
</dbReference>
<feature type="compositionally biased region" description="Polar residues" evidence="1">
    <location>
        <begin position="56"/>
        <end position="74"/>
    </location>
</feature>
<dbReference type="Gene3D" id="3.40.1000.10">
    <property type="entry name" value="Mog1/PsbP, alpha/beta/alpha sandwich"/>
    <property type="match status" value="1"/>
</dbReference>
<name>A0ABD1ZEH7_9MARC</name>